<evidence type="ECO:0000256" key="3">
    <source>
        <dbReference type="ARBA" id="ARBA00022475"/>
    </source>
</evidence>
<dbReference type="EMBL" id="NEVS01000004">
    <property type="protein sequence ID" value="OZI60504.1"/>
    <property type="molecule type" value="Genomic_DNA"/>
</dbReference>
<gene>
    <name evidence="7" type="ORF">CAL28_13885</name>
</gene>
<keyword evidence="3" id="KW-0472">Membrane</keyword>
<dbReference type="Gene3D" id="3.40.50.300">
    <property type="entry name" value="P-loop containing nucleotide triphosphate hydrolases"/>
    <property type="match status" value="1"/>
</dbReference>
<dbReference type="InterPro" id="IPR003593">
    <property type="entry name" value="AAA+_ATPase"/>
</dbReference>
<organism evidence="7 8">
    <name type="scientific">Bordetella genomosp. 11</name>
    <dbReference type="NCBI Taxonomy" id="1416808"/>
    <lineage>
        <taxon>Bacteria</taxon>
        <taxon>Pseudomonadati</taxon>
        <taxon>Pseudomonadota</taxon>
        <taxon>Betaproteobacteria</taxon>
        <taxon>Burkholderiales</taxon>
        <taxon>Alcaligenaceae</taxon>
        <taxon>Bordetella</taxon>
    </lineage>
</organism>
<evidence type="ECO:0000256" key="2">
    <source>
        <dbReference type="ARBA" id="ARBA00022448"/>
    </source>
</evidence>
<dbReference type="RefSeq" id="WP_094841917.1">
    <property type="nucleotide sequence ID" value="NZ_NEVS01000004.1"/>
</dbReference>
<dbReference type="FunFam" id="3.40.50.300:FF:000425">
    <property type="entry name" value="Probable ABC transporter, ATP-binding subunit"/>
    <property type="match status" value="1"/>
</dbReference>
<dbReference type="InterPro" id="IPR050166">
    <property type="entry name" value="ABC_transporter_ATP-bind"/>
</dbReference>
<dbReference type="InterPro" id="IPR017871">
    <property type="entry name" value="ABC_transporter-like_CS"/>
</dbReference>
<protein>
    <submittedName>
        <fullName evidence="7">Nitrate/sulfonate/bicarbonate ABC transporter ATP-binding protein</fullName>
    </submittedName>
</protein>
<feature type="domain" description="ABC transporter" evidence="6">
    <location>
        <begin position="34"/>
        <end position="265"/>
    </location>
</feature>
<dbReference type="PROSITE" id="PS50893">
    <property type="entry name" value="ABC_TRANSPORTER_2"/>
    <property type="match status" value="1"/>
</dbReference>
<keyword evidence="3" id="KW-1003">Cell membrane</keyword>
<accession>A0A261UF20</accession>
<dbReference type="SMART" id="SM00382">
    <property type="entry name" value="AAA"/>
    <property type="match status" value="1"/>
</dbReference>
<dbReference type="GO" id="GO:0005524">
    <property type="term" value="F:ATP binding"/>
    <property type="evidence" value="ECO:0007669"/>
    <property type="project" value="UniProtKB-KW"/>
</dbReference>
<evidence type="ECO:0000256" key="4">
    <source>
        <dbReference type="ARBA" id="ARBA00022741"/>
    </source>
</evidence>
<dbReference type="SUPFAM" id="SSF52540">
    <property type="entry name" value="P-loop containing nucleoside triphosphate hydrolases"/>
    <property type="match status" value="1"/>
</dbReference>
<keyword evidence="5 7" id="KW-0067">ATP-binding</keyword>
<dbReference type="GO" id="GO:0015697">
    <property type="term" value="P:quaternary ammonium group transport"/>
    <property type="evidence" value="ECO:0007669"/>
    <property type="project" value="UniProtKB-ARBA"/>
</dbReference>
<evidence type="ECO:0000256" key="5">
    <source>
        <dbReference type="ARBA" id="ARBA00022840"/>
    </source>
</evidence>
<proteinExistence type="inferred from homology"/>
<keyword evidence="8" id="KW-1185">Reference proteome</keyword>
<comment type="similarity">
    <text evidence="1">Belongs to the ABC transporter superfamily.</text>
</comment>
<dbReference type="AlphaFoldDB" id="A0A261UF20"/>
<dbReference type="Proteomes" id="UP000215767">
    <property type="component" value="Unassembled WGS sequence"/>
</dbReference>
<reference evidence="8" key="1">
    <citation type="submission" date="2017-05" db="EMBL/GenBank/DDBJ databases">
        <title>Complete and WGS of Bordetella genogroups.</title>
        <authorList>
            <person name="Spilker T."/>
            <person name="Lipuma J."/>
        </authorList>
    </citation>
    <scope>NUCLEOTIDE SEQUENCE [LARGE SCALE GENOMIC DNA]</scope>
    <source>
        <strain evidence="8">AU8856</strain>
    </source>
</reference>
<evidence type="ECO:0000259" key="6">
    <source>
        <dbReference type="PROSITE" id="PS50893"/>
    </source>
</evidence>
<keyword evidence="2" id="KW-0813">Transport</keyword>
<dbReference type="CDD" id="cd03293">
    <property type="entry name" value="ABC_NrtD_SsuB_transporters"/>
    <property type="match status" value="1"/>
</dbReference>
<dbReference type="PANTHER" id="PTHR42788">
    <property type="entry name" value="TAURINE IMPORT ATP-BINDING PROTEIN-RELATED"/>
    <property type="match status" value="1"/>
</dbReference>
<dbReference type="PROSITE" id="PS00211">
    <property type="entry name" value="ABC_TRANSPORTER_1"/>
    <property type="match status" value="1"/>
</dbReference>
<comment type="caution">
    <text evidence="7">The sequence shown here is derived from an EMBL/GenBank/DDBJ whole genome shotgun (WGS) entry which is preliminary data.</text>
</comment>
<dbReference type="InterPro" id="IPR003439">
    <property type="entry name" value="ABC_transporter-like_ATP-bd"/>
</dbReference>
<evidence type="ECO:0000256" key="1">
    <source>
        <dbReference type="ARBA" id="ARBA00005417"/>
    </source>
</evidence>
<evidence type="ECO:0000313" key="7">
    <source>
        <dbReference type="EMBL" id="OZI60504.1"/>
    </source>
</evidence>
<dbReference type="PANTHER" id="PTHR42788:SF13">
    <property type="entry name" value="ALIPHATIC SULFONATES IMPORT ATP-BINDING PROTEIN SSUB"/>
    <property type="match status" value="1"/>
</dbReference>
<keyword evidence="4" id="KW-0547">Nucleotide-binding</keyword>
<name>A0A261UF20_9BORD</name>
<evidence type="ECO:0000313" key="8">
    <source>
        <dbReference type="Proteomes" id="UP000215767"/>
    </source>
</evidence>
<sequence length="275" mass="30164">MNRAYLQPGIGASAAPGAAPGASEPVPSSRSDALDVRHVSKRFGTLEALRDISFTVGSGEIVALLGPSGCGKSTLLNIVAGLEPHDGGEIFLAGQPLATYDQWRHMAYLFQEDRLLPWRSVRDNVAFGLEAGNVGKAERHRRANAVLDMVGLSSFGDSWPHQLSGGMRSRVALARSLVIEPAVLLMDEPFSKLDPQTRTQMHEEVLRIQAMKNMTILFVTHDVEEAVVLADRIVLMAPRPGRIREIDTVSLPRPRAPTDRDVAEHTRQLRMKVHE</sequence>
<dbReference type="InterPro" id="IPR027417">
    <property type="entry name" value="P-loop_NTPase"/>
</dbReference>
<dbReference type="GO" id="GO:0016887">
    <property type="term" value="F:ATP hydrolysis activity"/>
    <property type="evidence" value="ECO:0007669"/>
    <property type="project" value="InterPro"/>
</dbReference>
<dbReference type="Pfam" id="PF00005">
    <property type="entry name" value="ABC_tran"/>
    <property type="match status" value="1"/>
</dbReference>
<dbReference type="OrthoDB" id="9783039at2"/>